<dbReference type="InterPro" id="IPR045518">
    <property type="entry name" value="2EXR"/>
</dbReference>
<accession>A0A0G4KPJ4</accession>
<gene>
    <name evidence="4" type="ORF">BN1708_010125</name>
</gene>
<feature type="coiled-coil region" evidence="1">
    <location>
        <begin position="41"/>
        <end position="75"/>
    </location>
</feature>
<feature type="domain" description="2EXR" evidence="3">
    <location>
        <begin position="527"/>
        <end position="651"/>
    </location>
</feature>
<keyword evidence="5" id="KW-1185">Reference proteome</keyword>
<keyword evidence="1" id="KW-0175">Coiled coil</keyword>
<protein>
    <recommendedName>
        <fullName evidence="3">2EXR domain-containing protein</fullName>
    </recommendedName>
</protein>
<reference evidence="4 5" key="1">
    <citation type="submission" date="2015-05" db="EMBL/GenBank/DDBJ databases">
        <authorList>
            <person name="Wang D.B."/>
            <person name="Wang M."/>
        </authorList>
    </citation>
    <scope>NUCLEOTIDE SEQUENCE [LARGE SCALE GENOMIC DNA]</scope>
    <source>
        <strain evidence="4">VL1</strain>
    </source>
</reference>
<dbReference type="STRING" id="100787.A0A0G4KPJ4"/>
<evidence type="ECO:0000313" key="5">
    <source>
        <dbReference type="Proteomes" id="UP000044602"/>
    </source>
</evidence>
<organism evidence="4 5">
    <name type="scientific">Verticillium longisporum</name>
    <name type="common">Verticillium dahliae var. longisporum</name>
    <dbReference type="NCBI Taxonomy" id="100787"/>
    <lineage>
        <taxon>Eukaryota</taxon>
        <taxon>Fungi</taxon>
        <taxon>Dikarya</taxon>
        <taxon>Ascomycota</taxon>
        <taxon>Pezizomycotina</taxon>
        <taxon>Sordariomycetes</taxon>
        <taxon>Hypocreomycetidae</taxon>
        <taxon>Glomerellales</taxon>
        <taxon>Plectosphaerellaceae</taxon>
        <taxon>Verticillium</taxon>
    </lineage>
</organism>
<dbReference type="Pfam" id="PF20150">
    <property type="entry name" value="2EXR"/>
    <property type="match status" value="1"/>
</dbReference>
<dbReference type="Proteomes" id="UP000044602">
    <property type="component" value="Unassembled WGS sequence"/>
</dbReference>
<evidence type="ECO:0000313" key="4">
    <source>
        <dbReference type="EMBL" id="CRK11320.1"/>
    </source>
</evidence>
<feature type="coiled-coil region" evidence="1">
    <location>
        <begin position="111"/>
        <end position="180"/>
    </location>
</feature>
<feature type="compositionally biased region" description="Polar residues" evidence="2">
    <location>
        <begin position="14"/>
        <end position="25"/>
    </location>
</feature>
<sequence>MSPSADDTSHNDRLPTQAQGSKDSASSIVALIDQLSSHSSVQSLKAAVHDKEQLKKELENTQNAYGRNLEELALQRFRWDTEKTAFEAKAQEQGKQYNKVKDDKVTAYRKLRDEQDNATRLRSTIQSLEEDVKRAIANNKKDEVRITDLEKGMADQTEKLRDVQKKEATLREDLQSTNHNLLTQSEVLARAEDSLASFRSFTATLIPLEDEISSISEVLDSAFNDALSLFKVSLGCDLHNDRLKESRSWDRVRDHPSVDRLIPLPASNSAHAKRMRTAAGLAIYARALSKHVFRQTYLTVNDSTERVLHTLQAANAAQEVFVRAVLLKVLPEQQRQCREECAIHAVDEVLVAVGGWLSADQRATFKSRLGHLTSVLCGEWQRVQVLNERVEPCLSIKTPDDWLPLPTWGDPVVVDDGAGSRGRQTRQQDTHTELSASEVVKVLWPAFLAFSPEQAAEEEEIPSVLIHHGTEGPKRLEDVAFSVIVASNVATKRTFVRNPRIQNARFVPSASQVNDILPENTPGMAAFQPFQRLPPELRLKVWEYTWPGPQCVEVGDLSMHPEHVPDESGLGRDGVFYDTLCLRPTCRLPRWLSEDFGTRIVDEDPLEACLDPIALRINQESRIHTLRRHVRLQHPTIPSATFYFNPHSDLLCLTVDVDESYLSDLQKLYGSQLKNIRTIVVDQNGFWEEDNIADDILRFFDNLELVYVLLDVWDDGERERLTVKDCLVMAEQLRSRDAALLKRHKWCVKYVDPDLHVYSEIKK</sequence>
<dbReference type="PANTHER" id="PTHR35910">
    <property type="entry name" value="2EXR DOMAIN-CONTAINING PROTEIN"/>
    <property type="match status" value="1"/>
</dbReference>
<name>A0A0G4KPJ4_VERLO</name>
<evidence type="ECO:0000256" key="1">
    <source>
        <dbReference type="SAM" id="Coils"/>
    </source>
</evidence>
<dbReference type="EMBL" id="CVQH01002780">
    <property type="protein sequence ID" value="CRK11320.1"/>
    <property type="molecule type" value="Genomic_DNA"/>
</dbReference>
<dbReference type="PANTHER" id="PTHR35910:SF1">
    <property type="entry name" value="2EXR DOMAIN-CONTAINING PROTEIN"/>
    <property type="match status" value="1"/>
</dbReference>
<dbReference type="AlphaFoldDB" id="A0A0G4KPJ4"/>
<evidence type="ECO:0000259" key="3">
    <source>
        <dbReference type="Pfam" id="PF20150"/>
    </source>
</evidence>
<evidence type="ECO:0000256" key="2">
    <source>
        <dbReference type="SAM" id="MobiDB-lite"/>
    </source>
</evidence>
<proteinExistence type="predicted"/>
<feature type="region of interest" description="Disordered" evidence="2">
    <location>
        <begin position="1"/>
        <end position="25"/>
    </location>
</feature>